<reference evidence="3 4" key="1">
    <citation type="submission" date="2016-10" db="EMBL/GenBank/DDBJ databases">
        <authorList>
            <person name="de Groot N.N."/>
        </authorList>
    </citation>
    <scope>NUCLEOTIDE SEQUENCE [LARGE SCALE GENOMIC DNA]</scope>
    <source>
        <strain evidence="3 4">TC2-24</strain>
    </source>
</reference>
<feature type="domain" description="VOC" evidence="2">
    <location>
        <begin position="4"/>
        <end position="131"/>
    </location>
</feature>
<evidence type="ECO:0000259" key="2">
    <source>
        <dbReference type="PROSITE" id="PS51819"/>
    </source>
</evidence>
<dbReference type="SUPFAM" id="SSF54593">
    <property type="entry name" value="Glyoxalase/Bleomycin resistance protein/Dihydroxybiphenyl dioxygenase"/>
    <property type="match status" value="1"/>
</dbReference>
<proteinExistence type="predicted"/>
<dbReference type="PROSITE" id="PS51819">
    <property type="entry name" value="VOC"/>
    <property type="match status" value="1"/>
</dbReference>
<evidence type="ECO:0000256" key="1">
    <source>
        <dbReference type="ARBA" id="ARBA00022723"/>
    </source>
</evidence>
<keyword evidence="4" id="KW-1185">Reference proteome</keyword>
<dbReference type="InterPro" id="IPR051785">
    <property type="entry name" value="MMCE/EMCE_epimerase"/>
</dbReference>
<dbReference type="Pfam" id="PF13669">
    <property type="entry name" value="Glyoxalase_4"/>
    <property type="match status" value="1"/>
</dbReference>
<sequence>MEYAIDHIGYLTRSIEDTAKQFEVLGYSAGEIFNDDTQRTKLCFLSRGNEPRIELVEPFEDNQPMRNLLAKTGVAPYHLCYQVDNIEEEYEKLMDHNWTPLFKPVEAIAFGGRKICYFSNRKIGFIELVNKS</sequence>
<dbReference type="GO" id="GO:0004493">
    <property type="term" value="F:methylmalonyl-CoA epimerase activity"/>
    <property type="evidence" value="ECO:0007669"/>
    <property type="project" value="TreeGrafter"/>
</dbReference>
<protein>
    <submittedName>
        <fullName evidence="3">Methylmalonyl-CoA epimerase</fullName>
    </submittedName>
</protein>
<keyword evidence="1" id="KW-0479">Metal-binding</keyword>
<dbReference type="GO" id="GO:0046491">
    <property type="term" value="P:L-methylmalonyl-CoA metabolic process"/>
    <property type="evidence" value="ECO:0007669"/>
    <property type="project" value="TreeGrafter"/>
</dbReference>
<dbReference type="InterPro" id="IPR029068">
    <property type="entry name" value="Glyas_Bleomycin-R_OHBP_Dase"/>
</dbReference>
<dbReference type="InterPro" id="IPR037523">
    <property type="entry name" value="VOC_core"/>
</dbReference>
<dbReference type="GO" id="GO:0046872">
    <property type="term" value="F:metal ion binding"/>
    <property type="evidence" value="ECO:0007669"/>
    <property type="project" value="UniProtKB-KW"/>
</dbReference>
<evidence type="ECO:0000313" key="3">
    <source>
        <dbReference type="EMBL" id="SEW00906.1"/>
    </source>
</evidence>
<dbReference type="PANTHER" id="PTHR43048">
    <property type="entry name" value="METHYLMALONYL-COA EPIMERASE"/>
    <property type="match status" value="1"/>
</dbReference>
<dbReference type="RefSeq" id="WP_091900153.1">
    <property type="nucleotide sequence ID" value="NZ_FOIQ01000002.1"/>
</dbReference>
<accession>A0A1I0NJ72</accession>
<evidence type="ECO:0000313" key="4">
    <source>
        <dbReference type="Proteomes" id="UP000199373"/>
    </source>
</evidence>
<dbReference type="AlphaFoldDB" id="A0A1I0NJ72"/>
<name>A0A1I0NJ72_9BACT</name>
<dbReference type="PANTHER" id="PTHR43048:SF3">
    <property type="entry name" value="METHYLMALONYL-COA EPIMERASE, MITOCHONDRIAL"/>
    <property type="match status" value="1"/>
</dbReference>
<dbReference type="Gene3D" id="3.10.180.10">
    <property type="entry name" value="2,3-Dihydroxybiphenyl 1,2-Dioxygenase, domain 1"/>
    <property type="match status" value="1"/>
</dbReference>
<gene>
    <name evidence="3" type="ORF">SAMN04487850_1253</name>
</gene>
<dbReference type="Proteomes" id="UP000199373">
    <property type="component" value="Unassembled WGS sequence"/>
</dbReference>
<organism evidence="3 4">
    <name type="scientific">Prevotella aff. ruminicola Tc2-24</name>
    <dbReference type="NCBI Taxonomy" id="81582"/>
    <lineage>
        <taxon>Bacteria</taxon>
        <taxon>Pseudomonadati</taxon>
        <taxon>Bacteroidota</taxon>
        <taxon>Bacteroidia</taxon>
        <taxon>Bacteroidales</taxon>
        <taxon>Prevotellaceae</taxon>
        <taxon>Prevotella</taxon>
    </lineage>
</organism>
<dbReference type="EMBL" id="FOIQ01000002">
    <property type="protein sequence ID" value="SEW00906.1"/>
    <property type="molecule type" value="Genomic_DNA"/>
</dbReference>